<reference evidence="3" key="1">
    <citation type="journal article" date="2019" name="Int. J. Syst. Evol. Microbiol.">
        <title>The Global Catalogue of Microorganisms (GCM) 10K type strain sequencing project: providing services to taxonomists for standard genome sequencing and annotation.</title>
        <authorList>
            <consortium name="The Broad Institute Genomics Platform"/>
            <consortium name="The Broad Institute Genome Sequencing Center for Infectious Disease"/>
            <person name="Wu L."/>
            <person name="Ma J."/>
        </authorList>
    </citation>
    <scope>NUCLEOTIDE SEQUENCE [LARGE SCALE GENOMIC DNA]</scope>
    <source>
        <strain evidence="3">CCUG 51308</strain>
    </source>
</reference>
<dbReference type="RefSeq" id="WP_382167424.1">
    <property type="nucleotide sequence ID" value="NZ_JBHTBR010000005.1"/>
</dbReference>
<evidence type="ECO:0000313" key="3">
    <source>
        <dbReference type="Proteomes" id="UP001596492"/>
    </source>
</evidence>
<dbReference type="SUPFAM" id="SSF56300">
    <property type="entry name" value="Metallo-dependent phosphatases"/>
    <property type="match status" value="1"/>
</dbReference>
<sequence>MISKLNNIRAIGDVHGHPDSLEAAAGSADHIILLGDLVDRGPDSAGVLRLALNWIDSGRAYLVRSNHDDKLYRMLIGNNIRMNRELSQTLKSIANAPDGKELKERFIKIYADTPHILRMGQFVFAHGAVSPFHFAPPDEPMNLNRLRRRIENMALYGEVRGDRDEEGRPVRHYDWVESLPEGITAVVGHDIRAEQPFIHTADNGRRAIFLDTGCGKGGPLSYIDLPSEEVGQIPVA</sequence>
<proteinExistence type="predicted"/>
<dbReference type="PANTHER" id="PTHR42850:SF4">
    <property type="entry name" value="ZINC-DEPENDENT ENDOPOLYPHOSPHATASE"/>
    <property type="match status" value="1"/>
</dbReference>
<dbReference type="Proteomes" id="UP001596492">
    <property type="component" value="Unassembled WGS sequence"/>
</dbReference>
<comment type="caution">
    <text evidence="2">The sequence shown here is derived from an EMBL/GenBank/DDBJ whole genome shotgun (WGS) entry which is preliminary data.</text>
</comment>
<name>A0ABW2IMQ3_9PROT</name>
<feature type="domain" description="Calcineurin-like phosphoesterase" evidence="1">
    <location>
        <begin position="8"/>
        <end position="152"/>
    </location>
</feature>
<dbReference type="EMBL" id="JBHTBR010000005">
    <property type="protein sequence ID" value="MFC7292187.1"/>
    <property type="molecule type" value="Genomic_DNA"/>
</dbReference>
<dbReference type="Gene3D" id="3.60.21.10">
    <property type="match status" value="1"/>
</dbReference>
<gene>
    <name evidence="2" type="ORF">ACFQS8_11210</name>
</gene>
<dbReference type="InterPro" id="IPR029052">
    <property type="entry name" value="Metallo-depent_PP-like"/>
</dbReference>
<dbReference type="InterPro" id="IPR004843">
    <property type="entry name" value="Calcineurin-like_PHP"/>
</dbReference>
<dbReference type="PANTHER" id="PTHR42850">
    <property type="entry name" value="METALLOPHOSPHOESTERASE"/>
    <property type="match status" value="1"/>
</dbReference>
<organism evidence="2 3">
    <name type="scientific">Hirschia litorea</name>
    <dbReference type="NCBI Taxonomy" id="1199156"/>
    <lineage>
        <taxon>Bacteria</taxon>
        <taxon>Pseudomonadati</taxon>
        <taxon>Pseudomonadota</taxon>
        <taxon>Alphaproteobacteria</taxon>
        <taxon>Hyphomonadales</taxon>
        <taxon>Hyphomonadaceae</taxon>
        <taxon>Hirschia</taxon>
    </lineage>
</organism>
<evidence type="ECO:0000313" key="2">
    <source>
        <dbReference type="EMBL" id="MFC7292187.1"/>
    </source>
</evidence>
<accession>A0ABW2IMQ3</accession>
<protein>
    <submittedName>
        <fullName evidence="2">Metallophosphoesterase</fullName>
    </submittedName>
</protein>
<keyword evidence="3" id="KW-1185">Reference proteome</keyword>
<evidence type="ECO:0000259" key="1">
    <source>
        <dbReference type="Pfam" id="PF00149"/>
    </source>
</evidence>
<dbReference type="InterPro" id="IPR050126">
    <property type="entry name" value="Ap4A_hydrolase"/>
</dbReference>
<dbReference type="Pfam" id="PF00149">
    <property type="entry name" value="Metallophos"/>
    <property type="match status" value="1"/>
</dbReference>